<evidence type="ECO:0000313" key="2">
    <source>
        <dbReference type="EMBL" id="PVD26932.1"/>
    </source>
</evidence>
<gene>
    <name evidence="2" type="ORF">C0Q70_12080</name>
</gene>
<name>A0A2T7P0I6_POMCA</name>
<sequence length="92" mass="9981">MPLYKIILSLSEVLPAKWFSSVRVHPPILPSSPQPPVPSIGLLRPDDIFSLGFVLATTICSSWRLGEPRRQTCASEPGASDRGVQLTPLTAD</sequence>
<evidence type="ECO:0000256" key="1">
    <source>
        <dbReference type="SAM" id="MobiDB-lite"/>
    </source>
</evidence>
<organism evidence="2 3">
    <name type="scientific">Pomacea canaliculata</name>
    <name type="common">Golden apple snail</name>
    <dbReference type="NCBI Taxonomy" id="400727"/>
    <lineage>
        <taxon>Eukaryota</taxon>
        <taxon>Metazoa</taxon>
        <taxon>Spiralia</taxon>
        <taxon>Lophotrochozoa</taxon>
        <taxon>Mollusca</taxon>
        <taxon>Gastropoda</taxon>
        <taxon>Caenogastropoda</taxon>
        <taxon>Architaenioglossa</taxon>
        <taxon>Ampullarioidea</taxon>
        <taxon>Ampullariidae</taxon>
        <taxon>Pomacea</taxon>
    </lineage>
</organism>
<evidence type="ECO:0000313" key="3">
    <source>
        <dbReference type="Proteomes" id="UP000245119"/>
    </source>
</evidence>
<dbReference type="AlphaFoldDB" id="A0A2T7P0I6"/>
<comment type="caution">
    <text evidence="2">The sequence shown here is derived from an EMBL/GenBank/DDBJ whole genome shotgun (WGS) entry which is preliminary data.</text>
</comment>
<dbReference type="EMBL" id="PZQS01000007">
    <property type="protein sequence ID" value="PVD26932.1"/>
    <property type="molecule type" value="Genomic_DNA"/>
</dbReference>
<accession>A0A2T7P0I6</accession>
<proteinExistence type="predicted"/>
<keyword evidence="3" id="KW-1185">Reference proteome</keyword>
<reference evidence="2 3" key="1">
    <citation type="submission" date="2018-04" db="EMBL/GenBank/DDBJ databases">
        <title>The genome of golden apple snail Pomacea canaliculata provides insight into stress tolerance and invasive adaptation.</title>
        <authorList>
            <person name="Liu C."/>
            <person name="Liu B."/>
            <person name="Ren Y."/>
            <person name="Zhang Y."/>
            <person name="Wang H."/>
            <person name="Li S."/>
            <person name="Jiang F."/>
            <person name="Yin L."/>
            <person name="Zhang G."/>
            <person name="Qian W."/>
            <person name="Fan W."/>
        </authorList>
    </citation>
    <scope>NUCLEOTIDE SEQUENCE [LARGE SCALE GENOMIC DNA]</scope>
    <source>
        <strain evidence="2">SZHN2017</strain>
        <tissue evidence="2">Muscle</tissue>
    </source>
</reference>
<feature type="region of interest" description="Disordered" evidence="1">
    <location>
        <begin position="70"/>
        <end position="92"/>
    </location>
</feature>
<protein>
    <submittedName>
        <fullName evidence="2">Uncharacterized protein</fullName>
    </submittedName>
</protein>
<dbReference type="Proteomes" id="UP000245119">
    <property type="component" value="Linkage Group LG7"/>
</dbReference>